<protein>
    <recommendedName>
        <fullName evidence="11">Cytochrome c peroxidase, mitochondrial</fullName>
        <ecNumber evidence="10">1.11.1.5</ecNumber>
    </recommendedName>
</protein>
<dbReference type="GO" id="GO:0000302">
    <property type="term" value="P:response to reactive oxygen species"/>
    <property type="evidence" value="ECO:0007669"/>
    <property type="project" value="TreeGrafter"/>
</dbReference>
<evidence type="ECO:0000256" key="1">
    <source>
        <dbReference type="ARBA" id="ARBA00004305"/>
    </source>
</evidence>
<gene>
    <name evidence="17" type="ORF">LDAN0321_LOCUS11266</name>
</gene>
<dbReference type="GO" id="GO:0034599">
    <property type="term" value="P:cellular response to oxidative stress"/>
    <property type="evidence" value="ECO:0007669"/>
    <property type="project" value="InterPro"/>
</dbReference>
<keyword evidence="9" id="KW-0496">Mitochondrion</keyword>
<dbReference type="PRINTS" id="PR00459">
    <property type="entry name" value="ASPEROXIDASE"/>
</dbReference>
<dbReference type="GO" id="GO:0005759">
    <property type="term" value="C:mitochondrial matrix"/>
    <property type="evidence" value="ECO:0007669"/>
    <property type="project" value="UniProtKB-SubCell"/>
</dbReference>
<dbReference type="AlphaFoldDB" id="A0A7S2KRL7"/>
<evidence type="ECO:0000256" key="7">
    <source>
        <dbReference type="ARBA" id="ARBA00023002"/>
    </source>
</evidence>
<sequence>MKIQLLLLLNTYTAASAFVPSGVKSNTSVDTTTCLEASRVGRDRRAFLSGFAFAGVGALTAEMMGIHTPSAIFSAYAADAVDYAAVAADIAALIKADPDKGPTLIRLAWHSSGTYDKMSKTGGSALGTMRFKEEFSHGANAGLASTAIGWMDDIKGKYGDGLSYADLYTLAGVVAVKSLGGPDVPWGYGRVDSMDPADVTPDGRLPAADSGPPGADKSDAAHLREIFGRMGFNDQEIVALSGAHALGRCHTTASGYDGPWTPTPTLFNNAYFTLLSNLDWTEKKWDGPFQYEDKGKSLMMLPTDLVLLQDKKFNKYVQAYANDEGLFMKDFAAAFAKLLSLGTKGLTTINV</sequence>
<dbReference type="PANTHER" id="PTHR31356:SF58">
    <property type="entry name" value="CYTOCHROME C PEROXIDASE, MITOCHONDRIAL"/>
    <property type="match status" value="1"/>
</dbReference>
<keyword evidence="8" id="KW-0408">Iron</keyword>
<reference evidence="17" key="1">
    <citation type="submission" date="2021-01" db="EMBL/GenBank/DDBJ databases">
        <authorList>
            <person name="Corre E."/>
            <person name="Pelletier E."/>
            <person name="Niang G."/>
            <person name="Scheremetjew M."/>
            <person name="Finn R."/>
            <person name="Kale V."/>
            <person name="Holt S."/>
            <person name="Cochrane G."/>
            <person name="Meng A."/>
            <person name="Brown T."/>
            <person name="Cohen L."/>
        </authorList>
    </citation>
    <scope>NUCLEOTIDE SEQUENCE</scope>
    <source>
        <strain evidence="17">B650</strain>
    </source>
</reference>
<keyword evidence="3" id="KW-0575">Peroxidase</keyword>
<evidence type="ECO:0000256" key="14">
    <source>
        <dbReference type="SAM" id="MobiDB-lite"/>
    </source>
</evidence>
<evidence type="ECO:0000256" key="15">
    <source>
        <dbReference type="SAM" id="SignalP"/>
    </source>
</evidence>
<dbReference type="InterPro" id="IPR002207">
    <property type="entry name" value="Peroxidase_I"/>
</dbReference>
<dbReference type="PRINTS" id="PR00458">
    <property type="entry name" value="PEROXIDASE"/>
</dbReference>
<organism evidence="17">
    <name type="scientific">Leptocylindrus danicus</name>
    <dbReference type="NCBI Taxonomy" id="163516"/>
    <lineage>
        <taxon>Eukaryota</taxon>
        <taxon>Sar</taxon>
        <taxon>Stramenopiles</taxon>
        <taxon>Ochrophyta</taxon>
        <taxon>Bacillariophyta</taxon>
        <taxon>Coscinodiscophyceae</taxon>
        <taxon>Chaetocerotophycidae</taxon>
        <taxon>Leptocylindrales</taxon>
        <taxon>Leptocylindraceae</taxon>
        <taxon>Leptocylindrus</taxon>
    </lineage>
</organism>
<dbReference type="SUPFAM" id="SSF48113">
    <property type="entry name" value="Heme-dependent peroxidases"/>
    <property type="match status" value="1"/>
</dbReference>
<dbReference type="InterPro" id="IPR019793">
    <property type="entry name" value="Peroxidases_heam-ligand_BS"/>
</dbReference>
<comment type="similarity">
    <text evidence="13">Belongs to the peroxidase family.</text>
</comment>
<feature type="domain" description="Plant heme peroxidase family profile" evidence="16">
    <location>
        <begin position="86"/>
        <end position="351"/>
    </location>
</feature>
<dbReference type="InterPro" id="IPR044831">
    <property type="entry name" value="Ccp1-like"/>
</dbReference>
<evidence type="ECO:0000256" key="11">
    <source>
        <dbReference type="ARBA" id="ARBA00040313"/>
    </source>
</evidence>
<dbReference type="PANTHER" id="PTHR31356">
    <property type="entry name" value="THYLAKOID LUMENAL 29 KDA PROTEIN, CHLOROPLASTIC-RELATED"/>
    <property type="match status" value="1"/>
</dbReference>
<evidence type="ECO:0000256" key="10">
    <source>
        <dbReference type="ARBA" id="ARBA00039063"/>
    </source>
</evidence>
<keyword evidence="4" id="KW-0349">Heme</keyword>
<evidence type="ECO:0000256" key="5">
    <source>
        <dbReference type="ARBA" id="ARBA00022723"/>
    </source>
</evidence>
<feature type="signal peptide" evidence="15">
    <location>
        <begin position="1"/>
        <end position="17"/>
    </location>
</feature>
<evidence type="ECO:0000256" key="13">
    <source>
        <dbReference type="RuleBase" id="RU004241"/>
    </source>
</evidence>
<dbReference type="PROSITE" id="PS00436">
    <property type="entry name" value="PEROXIDASE_2"/>
    <property type="match status" value="1"/>
</dbReference>
<dbReference type="InterPro" id="IPR002016">
    <property type="entry name" value="Haem_peroxidase"/>
</dbReference>
<dbReference type="InterPro" id="IPR019794">
    <property type="entry name" value="Peroxidases_AS"/>
</dbReference>
<dbReference type="Gene3D" id="1.10.420.10">
    <property type="entry name" value="Peroxidase, domain 2"/>
    <property type="match status" value="1"/>
</dbReference>
<dbReference type="FunFam" id="1.10.420.10:FF:000009">
    <property type="entry name" value="Ascorbate peroxidase"/>
    <property type="match status" value="1"/>
</dbReference>
<proteinExistence type="inferred from homology"/>
<keyword evidence="5" id="KW-0479">Metal-binding</keyword>
<keyword evidence="15" id="KW-0732">Signal</keyword>
<dbReference type="PROSITE" id="PS50873">
    <property type="entry name" value="PEROXIDASE_4"/>
    <property type="match status" value="1"/>
</dbReference>
<evidence type="ECO:0000256" key="4">
    <source>
        <dbReference type="ARBA" id="ARBA00022617"/>
    </source>
</evidence>
<evidence type="ECO:0000256" key="12">
    <source>
        <dbReference type="ARBA" id="ARBA00049265"/>
    </source>
</evidence>
<dbReference type="InterPro" id="IPR010255">
    <property type="entry name" value="Haem_peroxidase_sf"/>
</dbReference>
<dbReference type="Gene3D" id="1.10.520.10">
    <property type="match status" value="1"/>
</dbReference>
<dbReference type="GO" id="GO:0020037">
    <property type="term" value="F:heme binding"/>
    <property type="evidence" value="ECO:0007669"/>
    <property type="project" value="InterPro"/>
</dbReference>
<keyword evidence="6" id="KW-0809">Transit peptide</keyword>
<evidence type="ECO:0000259" key="16">
    <source>
        <dbReference type="PROSITE" id="PS50873"/>
    </source>
</evidence>
<evidence type="ECO:0000256" key="9">
    <source>
        <dbReference type="ARBA" id="ARBA00023128"/>
    </source>
</evidence>
<feature type="chain" id="PRO_5030571495" description="Cytochrome c peroxidase, mitochondrial" evidence="15">
    <location>
        <begin position="18"/>
        <end position="351"/>
    </location>
</feature>
<dbReference type="EMBL" id="HBGY01017386">
    <property type="protein sequence ID" value="CAD9584328.1"/>
    <property type="molecule type" value="Transcribed_RNA"/>
</dbReference>
<name>A0A7S2KRL7_9STRA</name>
<dbReference type="GO" id="GO:0005758">
    <property type="term" value="C:mitochondrial intermembrane space"/>
    <property type="evidence" value="ECO:0007669"/>
    <property type="project" value="UniProtKB-SubCell"/>
</dbReference>
<dbReference type="PROSITE" id="PS00435">
    <property type="entry name" value="PEROXIDASE_1"/>
    <property type="match status" value="1"/>
</dbReference>
<feature type="region of interest" description="Disordered" evidence="14">
    <location>
        <begin position="195"/>
        <end position="218"/>
    </location>
</feature>
<dbReference type="EC" id="1.11.1.5" evidence="10"/>
<evidence type="ECO:0000256" key="8">
    <source>
        <dbReference type="ARBA" id="ARBA00023004"/>
    </source>
</evidence>
<comment type="subcellular location">
    <subcellularLocation>
        <location evidence="2">Mitochondrion intermembrane space</location>
    </subcellularLocation>
    <subcellularLocation>
        <location evidence="1">Mitochondrion matrix</location>
    </subcellularLocation>
</comment>
<dbReference type="GO" id="GO:0004130">
    <property type="term" value="F:cytochrome-c peroxidase activity"/>
    <property type="evidence" value="ECO:0007669"/>
    <property type="project" value="UniProtKB-EC"/>
</dbReference>
<evidence type="ECO:0000256" key="2">
    <source>
        <dbReference type="ARBA" id="ARBA00004569"/>
    </source>
</evidence>
<dbReference type="GO" id="GO:0042744">
    <property type="term" value="P:hydrogen peroxide catabolic process"/>
    <property type="evidence" value="ECO:0007669"/>
    <property type="project" value="TreeGrafter"/>
</dbReference>
<evidence type="ECO:0000256" key="6">
    <source>
        <dbReference type="ARBA" id="ARBA00022946"/>
    </source>
</evidence>
<keyword evidence="7" id="KW-0560">Oxidoreductase</keyword>
<dbReference type="GO" id="GO:0046872">
    <property type="term" value="F:metal ion binding"/>
    <property type="evidence" value="ECO:0007669"/>
    <property type="project" value="UniProtKB-KW"/>
</dbReference>
<accession>A0A7S2KRL7</accession>
<comment type="catalytic activity">
    <reaction evidence="12">
        <text>2 Fe(II)-[cytochrome c] + H2O2 + 2 H(+) = 2 Fe(III)-[cytochrome c] + 2 H2O</text>
        <dbReference type="Rhea" id="RHEA:16581"/>
        <dbReference type="Rhea" id="RHEA-COMP:10350"/>
        <dbReference type="Rhea" id="RHEA-COMP:14399"/>
        <dbReference type="ChEBI" id="CHEBI:15377"/>
        <dbReference type="ChEBI" id="CHEBI:15378"/>
        <dbReference type="ChEBI" id="CHEBI:16240"/>
        <dbReference type="ChEBI" id="CHEBI:29033"/>
        <dbReference type="ChEBI" id="CHEBI:29034"/>
        <dbReference type="EC" id="1.11.1.5"/>
    </reaction>
</comment>
<evidence type="ECO:0000313" key="17">
    <source>
        <dbReference type="EMBL" id="CAD9584328.1"/>
    </source>
</evidence>
<dbReference type="Pfam" id="PF00141">
    <property type="entry name" value="peroxidase"/>
    <property type="match status" value="1"/>
</dbReference>
<evidence type="ECO:0000256" key="3">
    <source>
        <dbReference type="ARBA" id="ARBA00022559"/>
    </source>
</evidence>